<dbReference type="OrthoDB" id="82335at2"/>
<dbReference type="KEGG" id="cdrk:B9W14_18980"/>
<proteinExistence type="predicted"/>
<evidence type="ECO:0000313" key="3">
    <source>
        <dbReference type="Proteomes" id="UP000244910"/>
    </source>
</evidence>
<keyword evidence="3" id="KW-1185">Reference proteome</keyword>
<sequence>MKNSKSMATFFAMLPGAGHMYLGLTKQGIELMMLFFFTIFLSSSIGLEFLGVFLPIIWFYSIFDVRSKAMSEEPLVDSNLKIFSNMKHKEDFLGNRSMEKYIGYFLIIVGILALINNIIVPLASSYIDYSVIRYIKCVGTSAFFIVLGLFLLRKKKVFYLKAGEEKCKEEE</sequence>
<accession>A0A2U8DV37</accession>
<dbReference type="Proteomes" id="UP000244910">
    <property type="component" value="Chromosome"/>
</dbReference>
<evidence type="ECO:0000313" key="2">
    <source>
        <dbReference type="EMBL" id="AWI06489.1"/>
    </source>
</evidence>
<reference evidence="3" key="1">
    <citation type="submission" date="2017-04" db="EMBL/GenBank/DDBJ databases">
        <authorList>
            <person name="Song Y."/>
            <person name="Cho B.-K."/>
        </authorList>
    </citation>
    <scope>NUCLEOTIDE SEQUENCE [LARGE SCALE GENOMIC DNA]</scope>
    <source>
        <strain evidence="3">SL1</strain>
    </source>
</reference>
<evidence type="ECO:0000256" key="1">
    <source>
        <dbReference type="SAM" id="Phobius"/>
    </source>
</evidence>
<dbReference type="AlphaFoldDB" id="A0A2U8DV37"/>
<keyword evidence="1" id="KW-0812">Transmembrane</keyword>
<name>A0A2U8DV37_9CLOT</name>
<feature type="transmembrane region" description="Helical" evidence="1">
    <location>
        <begin position="101"/>
        <end position="119"/>
    </location>
</feature>
<keyword evidence="1" id="KW-0472">Membrane</keyword>
<protein>
    <recommendedName>
        <fullName evidence="4">TM2 domain-containing protein</fullName>
    </recommendedName>
</protein>
<dbReference type="EMBL" id="CP020953">
    <property type="protein sequence ID" value="AWI06489.1"/>
    <property type="molecule type" value="Genomic_DNA"/>
</dbReference>
<feature type="transmembrane region" description="Helical" evidence="1">
    <location>
        <begin position="131"/>
        <end position="152"/>
    </location>
</feature>
<keyword evidence="1" id="KW-1133">Transmembrane helix</keyword>
<evidence type="ECO:0008006" key="4">
    <source>
        <dbReference type="Google" id="ProtNLM"/>
    </source>
</evidence>
<feature type="transmembrane region" description="Helical" evidence="1">
    <location>
        <begin position="35"/>
        <end position="60"/>
    </location>
</feature>
<gene>
    <name evidence="2" type="ORF">B9W14_18980</name>
</gene>
<dbReference type="RefSeq" id="WP_032078745.1">
    <property type="nucleotide sequence ID" value="NZ_CP020953.1"/>
</dbReference>
<organism evidence="2 3">
    <name type="scientific">Clostridium drakei</name>
    <dbReference type="NCBI Taxonomy" id="332101"/>
    <lineage>
        <taxon>Bacteria</taxon>
        <taxon>Bacillati</taxon>
        <taxon>Bacillota</taxon>
        <taxon>Clostridia</taxon>
        <taxon>Eubacteriales</taxon>
        <taxon>Clostridiaceae</taxon>
        <taxon>Clostridium</taxon>
    </lineage>
</organism>